<dbReference type="SUPFAM" id="SSF53383">
    <property type="entry name" value="PLP-dependent transferases"/>
    <property type="match status" value="1"/>
</dbReference>
<reference evidence="2 3" key="1">
    <citation type="submission" date="2018-03" db="EMBL/GenBank/DDBJ databases">
        <title>Non-Typhoidal Salmonella genome sequencing and assembly.</title>
        <authorList>
            <person name="Matchawe C."/>
        </authorList>
    </citation>
    <scope>NUCLEOTIDE SEQUENCE [LARGE SCALE GENOMIC DNA]</scope>
    <source>
        <strain evidence="2 3">32evb</strain>
    </source>
</reference>
<feature type="domain" description="Aminotransferase class I/classII large" evidence="1">
    <location>
        <begin position="28"/>
        <end position="154"/>
    </location>
</feature>
<dbReference type="PANTHER" id="PTHR46577:SF1">
    <property type="entry name" value="HTH-TYPE TRANSCRIPTIONAL REGULATORY PROTEIN GABR"/>
    <property type="match status" value="1"/>
</dbReference>
<dbReference type="Gene3D" id="3.40.640.10">
    <property type="entry name" value="Type I PLP-dependent aspartate aminotransferase-like (Major domain)"/>
    <property type="match status" value="1"/>
</dbReference>
<dbReference type="Proteomes" id="UP000298415">
    <property type="component" value="Unassembled WGS sequence"/>
</dbReference>
<comment type="caution">
    <text evidence="2">The sequence shown here is derived from an EMBL/GenBank/DDBJ whole genome shotgun (WGS) entry which is preliminary data.</text>
</comment>
<dbReference type="PANTHER" id="PTHR46577">
    <property type="entry name" value="HTH-TYPE TRANSCRIPTIONAL REGULATORY PROTEIN GABR"/>
    <property type="match status" value="1"/>
</dbReference>
<gene>
    <name evidence="2" type="ORF">C9F05_13220</name>
</gene>
<dbReference type="AlphaFoldDB" id="A0A659R7B3"/>
<dbReference type="GO" id="GO:0030170">
    <property type="term" value="F:pyridoxal phosphate binding"/>
    <property type="evidence" value="ECO:0007669"/>
    <property type="project" value="InterPro"/>
</dbReference>
<dbReference type="InterPro" id="IPR004839">
    <property type="entry name" value="Aminotransferase_I/II_large"/>
</dbReference>
<evidence type="ECO:0000313" key="3">
    <source>
        <dbReference type="Proteomes" id="UP000298415"/>
    </source>
</evidence>
<dbReference type="InterPro" id="IPR015424">
    <property type="entry name" value="PyrdxlP-dep_Trfase"/>
</dbReference>
<organism evidence="2 3">
    <name type="scientific">Salmonella enterica I</name>
    <dbReference type="NCBI Taxonomy" id="59201"/>
    <lineage>
        <taxon>Bacteria</taxon>
        <taxon>Pseudomonadati</taxon>
        <taxon>Pseudomonadota</taxon>
        <taxon>Gammaproteobacteria</taxon>
        <taxon>Enterobacterales</taxon>
        <taxon>Enterobacteriaceae</taxon>
        <taxon>Salmonella</taxon>
    </lineage>
</organism>
<dbReference type="Pfam" id="PF00155">
    <property type="entry name" value="Aminotran_1_2"/>
    <property type="match status" value="1"/>
</dbReference>
<dbReference type="CDD" id="cd00609">
    <property type="entry name" value="AAT_like"/>
    <property type="match status" value="1"/>
</dbReference>
<accession>A0A659R7B3</accession>
<dbReference type="GO" id="GO:0003677">
    <property type="term" value="F:DNA binding"/>
    <property type="evidence" value="ECO:0007669"/>
    <property type="project" value="UniProtKB-KW"/>
</dbReference>
<name>A0A659R7B3_SALET</name>
<feature type="non-terminal residue" evidence="2">
    <location>
        <position position="1"/>
    </location>
</feature>
<dbReference type="EMBL" id="PYKE01000198">
    <property type="protein sequence ID" value="TGC98218.1"/>
    <property type="molecule type" value="Genomic_DNA"/>
</dbReference>
<keyword evidence="2" id="KW-0238">DNA-binding</keyword>
<dbReference type="InterPro" id="IPR051446">
    <property type="entry name" value="HTH_trans_reg/aminotransferase"/>
</dbReference>
<proteinExistence type="predicted"/>
<dbReference type="InterPro" id="IPR015421">
    <property type="entry name" value="PyrdxlP-dep_Trfase_major"/>
</dbReference>
<evidence type="ECO:0000259" key="1">
    <source>
        <dbReference type="Pfam" id="PF00155"/>
    </source>
</evidence>
<sequence length="187" mass="21244">IIEDDYDSEFRYHGKPLPPLKSLDAPQRVIYAGTFSKSLFPALRTAWLVVPIKQIEHFRQQVSLMPCSVPLLWQHTLADFIRDGHFWRHLKKMRQHYAQRRLWIEEALAEQGFVVTLQKGGIQLVIEVEGDDKAQVAKANQAGLAVQALSRWRVVSSGKGGILLSFTNITSAGMAKQVAWQLRQAIQ</sequence>
<protein>
    <submittedName>
        <fullName evidence="2">DNA-binding transcriptional regulator</fullName>
    </submittedName>
</protein>
<evidence type="ECO:0000313" key="2">
    <source>
        <dbReference type="EMBL" id="TGC98218.1"/>
    </source>
</evidence>